<comment type="caution">
    <text evidence="1">The sequence shown here is derived from an EMBL/GenBank/DDBJ whole genome shotgun (WGS) entry which is preliminary data.</text>
</comment>
<evidence type="ECO:0000313" key="1">
    <source>
        <dbReference type="EMBL" id="CAI2173950.1"/>
    </source>
</evidence>
<dbReference type="Proteomes" id="UP001153678">
    <property type="component" value="Unassembled WGS sequence"/>
</dbReference>
<keyword evidence="2" id="KW-1185">Reference proteome</keyword>
<gene>
    <name evidence="1" type="ORF">FWILDA_LOCUS6345</name>
</gene>
<dbReference type="EMBL" id="CAMKVN010001138">
    <property type="protein sequence ID" value="CAI2173950.1"/>
    <property type="molecule type" value="Genomic_DNA"/>
</dbReference>
<dbReference type="AlphaFoldDB" id="A0A9W4SLS3"/>
<evidence type="ECO:0000313" key="2">
    <source>
        <dbReference type="Proteomes" id="UP001153678"/>
    </source>
</evidence>
<reference evidence="1" key="1">
    <citation type="submission" date="2022-08" db="EMBL/GenBank/DDBJ databases">
        <authorList>
            <person name="Kallberg Y."/>
            <person name="Tangrot J."/>
            <person name="Rosling A."/>
        </authorList>
    </citation>
    <scope>NUCLEOTIDE SEQUENCE</scope>
    <source>
        <strain evidence="1">Wild A</strain>
    </source>
</reference>
<accession>A0A9W4SLS3</accession>
<protein>
    <submittedName>
        <fullName evidence="1">17440_t:CDS:1</fullName>
    </submittedName>
</protein>
<dbReference type="PROSITE" id="PS51257">
    <property type="entry name" value="PROKAR_LIPOPROTEIN"/>
    <property type="match status" value="1"/>
</dbReference>
<proteinExistence type="predicted"/>
<dbReference type="OrthoDB" id="2444199at2759"/>
<organism evidence="1 2">
    <name type="scientific">Funneliformis geosporum</name>
    <dbReference type="NCBI Taxonomy" id="1117311"/>
    <lineage>
        <taxon>Eukaryota</taxon>
        <taxon>Fungi</taxon>
        <taxon>Fungi incertae sedis</taxon>
        <taxon>Mucoromycota</taxon>
        <taxon>Glomeromycotina</taxon>
        <taxon>Glomeromycetes</taxon>
        <taxon>Glomerales</taxon>
        <taxon>Glomeraceae</taxon>
        <taxon>Funneliformis</taxon>
    </lineage>
</organism>
<name>A0A9W4SLS3_9GLOM</name>
<sequence>MTKDSPQIPVPEMLFNLHTPFTLSCQFYRGIDIALDDVISDDSCNQYLTQPKHAEDDDDYYGYFTHDNVLNYEDPNIDPNAIAFVAVSIDVDAAIAKSESPLVIIIDAEKNPLKLSNGELNGSAIDNLPNNIRECITNNMYYVPKGQMARLSFNRQLRRILHKDYKANLGISPTYEEKPYILSNLQTEPIEPDTLIAGVFSSKILLNVQYFFVKVETEQKTRTVFSIVGLVGGAYGTNVIRPWGCVQYSCGLRDRTHNKLRKELPVIPLVNDLEISNTSREISREEHIALQRRVHSLEVFLREYVVDVKYLKGLKADDVIKEVEGNDLPPANFNYNHYNNSNITPPYGITTYNIHK</sequence>